<dbReference type="Pfam" id="PF02518">
    <property type="entry name" value="HATPase_c"/>
    <property type="match status" value="1"/>
</dbReference>
<name>A0A2S2E423_9ALTE</name>
<proteinExistence type="predicted"/>
<dbReference type="PANTHER" id="PTHR43547">
    <property type="entry name" value="TWO-COMPONENT HISTIDINE KINASE"/>
    <property type="match status" value="1"/>
</dbReference>
<dbReference type="KEGG" id="salh:HMF8227_01789"/>
<accession>A0A2S2E423</accession>
<dbReference type="Proteomes" id="UP000245728">
    <property type="component" value="Chromosome"/>
</dbReference>
<evidence type="ECO:0000259" key="2">
    <source>
        <dbReference type="PROSITE" id="PS50109"/>
    </source>
</evidence>
<evidence type="ECO:0000313" key="3">
    <source>
        <dbReference type="EMBL" id="AWL12262.1"/>
    </source>
</evidence>
<dbReference type="PANTHER" id="PTHR43547:SF2">
    <property type="entry name" value="HYBRID SIGNAL TRANSDUCTION HISTIDINE KINASE C"/>
    <property type="match status" value="1"/>
</dbReference>
<keyword evidence="1" id="KW-0597">Phosphoprotein</keyword>
<keyword evidence="4" id="KW-1185">Reference proteome</keyword>
<dbReference type="GO" id="GO:0000155">
    <property type="term" value="F:phosphorelay sensor kinase activity"/>
    <property type="evidence" value="ECO:0007669"/>
    <property type="project" value="TreeGrafter"/>
</dbReference>
<evidence type="ECO:0000256" key="1">
    <source>
        <dbReference type="ARBA" id="ARBA00022553"/>
    </source>
</evidence>
<dbReference type="InterPro" id="IPR003594">
    <property type="entry name" value="HATPase_dom"/>
</dbReference>
<dbReference type="SMART" id="SM00387">
    <property type="entry name" value="HATPase_c"/>
    <property type="match status" value="1"/>
</dbReference>
<dbReference type="OrthoDB" id="9122109at2"/>
<dbReference type="Gene3D" id="3.30.565.10">
    <property type="entry name" value="Histidine kinase-like ATPase, C-terminal domain"/>
    <property type="match status" value="1"/>
</dbReference>
<dbReference type="SUPFAM" id="SSF55874">
    <property type="entry name" value="ATPase domain of HSP90 chaperone/DNA topoisomerase II/histidine kinase"/>
    <property type="match status" value="1"/>
</dbReference>
<dbReference type="RefSeq" id="WP_109339854.1">
    <property type="nucleotide sequence ID" value="NZ_CP029347.1"/>
</dbReference>
<dbReference type="EMBL" id="CP029347">
    <property type="protein sequence ID" value="AWL12262.1"/>
    <property type="molecule type" value="Genomic_DNA"/>
</dbReference>
<dbReference type="InterPro" id="IPR005467">
    <property type="entry name" value="His_kinase_dom"/>
</dbReference>
<organism evidence="3 4">
    <name type="scientific">Saliniradius amylolyticus</name>
    <dbReference type="NCBI Taxonomy" id="2183582"/>
    <lineage>
        <taxon>Bacteria</taxon>
        <taxon>Pseudomonadati</taxon>
        <taxon>Pseudomonadota</taxon>
        <taxon>Gammaproteobacteria</taxon>
        <taxon>Alteromonadales</taxon>
        <taxon>Alteromonadaceae</taxon>
        <taxon>Saliniradius</taxon>
    </lineage>
</organism>
<sequence length="231" mass="25865">MHDSSDQIDFSSVLAAGVHDMKNSLCLLLQSIESLNELVPKDAPEANENLARLHYEASRVNTGLMQLLSLYRAEKQRLPLNIDEHVLEDVVDDIIATHEGYMHNRGLSLEVEQQDPELTWFMDADLVIVLLNDILVNAMRYCRKQIKLTTYVEDDQLCFLLEDDGDGYPEQMLKAGTADMQHFDISSGRTGLGLFFARMIASAHQNNGVRGSIQMENGGSLGGSRFLLKLP</sequence>
<protein>
    <recommendedName>
        <fullName evidence="2">Histidine kinase domain-containing protein</fullName>
    </recommendedName>
</protein>
<reference evidence="3 4" key="1">
    <citation type="submission" date="2018-05" db="EMBL/GenBank/DDBJ databases">
        <title>Salinimonas sp. HMF8227 Genome sequencing and assembly.</title>
        <authorList>
            <person name="Kang H."/>
            <person name="Kang J."/>
            <person name="Cha I."/>
            <person name="Kim H."/>
            <person name="Joh K."/>
        </authorList>
    </citation>
    <scope>NUCLEOTIDE SEQUENCE [LARGE SCALE GENOMIC DNA]</scope>
    <source>
        <strain evidence="3 4">HMF8227</strain>
    </source>
</reference>
<dbReference type="PROSITE" id="PS50109">
    <property type="entry name" value="HIS_KIN"/>
    <property type="match status" value="1"/>
</dbReference>
<feature type="domain" description="Histidine kinase" evidence="2">
    <location>
        <begin position="16"/>
        <end position="231"/>
    </location>
</feature>
<dbReference type="InterPro" id="IPR036890">
    <property type="entry name" value="HATPase_C_sf"/>
</dbReference>
<dbReference type="AlphaFoldDB" id="A0A2S2E423"/>
<gene>
    <name evidence="3" type="ORF">HMF8227_01789</name>
</gene>
<evidence type="ECO:0000313" key="4">
    <source>
        <dbReference type="Proteomes" id="UP000245728"/>
    </source>
</evidence>